<feature type="region of interest" description="Disordered" evidence="2">
    <location>
        <begin position="38"/>
        <end position="86"/>
    </location>
</feature>
<feature type="region of interest" description="Disordered" evidence="2">
    <location>
        <begin position="274"/>
        <end position="327"/>
    </location>
</feature>
<feature type="compositionally biased region" description="Low complexity" evidence="2">
    <location>
        <begin position="128"/>
        <end position="139"/>
    </location>
</feature>
<dbReference type="EMBL" id="JABDTM020024702">
    <property type="protein sequence ID" value="KAH0814036.1"/>
    <property type="molecule type" value="Genomic_DNA"/>
</dbReference>
<feature type="region of interest" description="Disordered" evidence="2">
    <location>
        <begin position="237"/>
        <end position="261"/>
    </location>
</feature>
<comment type="caution">
    <text evidence="3">The sequence shown here is derived from an EMBL/GenBank/DDBJ whole genome shotgun (WGS) entry which is preliminary data.</text>
</comment>
<dbReference type="PANTHER" id="PTHR45913">
    <property type="entry name" value="EPM2A-INTERACTING PROTEIN 1"/>
    <property type="match status" value="1"/>
</dbReference>
<keyword evidence="1" id="KW-0175">Coiled coil</keyword>
<dbReference type="Proteomes" id="UP000719412">
    <property type="component" value="Unassembled WGS sequence"/>
</dbReference>
<evidence type="ECO:0000313" key="3">
    <source>
        <dbReference type="EMBL" id="KAH0814036.1"/>
    </source>
</evidence>
<protein>
    <submittedName>
        <fullName evidence="3">Uncharacterized protein</fullName>
    </submittedName>
</protein>
<organism evidence="3 4">
    <name type="scientific">Tenebrio molitor</name>
    <name type="common">Yellow mealworm beetle</name>
    <dbReference type="NCBI Taxonomy" id="7067"/>
    <lineage>
        <taxon>Eukaryota</taxon>
        <taxon>Metazoa</taxon>
        <taxon>Ecdysozoa</taxon>
        <taxon>Arthropoda</taxon>
        <taxon>Hexapoda</taxon>
        <taxon>Insecta</taxon>
        <taxon>Pterygota</taxon>
        <taxon>Neoptera</taxon>
        <taxon>Endopterygota</taxon>
        <taxon>Coleoptera</taxon>
        <taxon>Polyphaga</taxon>
        <taxon>Cucujiformia</taxon>
        <taxon>Tenebrionidae</taxon>
        <taxon>Tenebrio</taxon>
    </lineage>
</organism>
<reference evidence="3" key="1">
    <citation type="journal article" date="2020" name="J Insects Food Feed">
        <title>The yellow mealworm (Tenebrio molitor) genome: a resource for the emerging insects as food and feed industry.</title>
        <authorList>
            <person name="Eriksson T."/>
            <person name="Andere A."/>
            <person name="Kelstrup H."/>
            <person name="Emery V."/>
            <person name="Picard C."/>
        </authorList>
    </citation>
    <scope>NUCLEOTIDE SEQUENCE</scope>
    <source>
        <strain evidence="3">Stoneville</strain>
        <tissue evidence="3">Whole head</tissue>
    </source>
</reference>
<feature type="compositionally biased region" description="Basic and acidic residues" evidence="2">
    <location>
        <begin position="287"/>
        <end position="323"/>
    </location>
</feature>
<proteinExistence type="predicted"/>
<feature type="compositionally biased region" description="Pro residues" evidence="2">
    <location>
        <begin position="61"/>
        <end position="70"/>
    </location>
</feature>
<gene>
    <name evidence="3" type="ORF">GEV33_008754</name>
</gene>
<keyword evidence="4" id="KW-1185">Reference proteome</keyword>
<name>A0A8J6HG32_TENMO</name>
<evidence type="ECO:0000256" key="1">
    <source>
        <dbReference type="SAM" id="Coils"/>
    </source>
</evidence>
<reference evidence="3" key="2">
    <citation type="submission" date="2021-08" db="EMBL/GenBank/DDBJ databases">
        <authorList>
            <person name="Eriksson T."/>
        </authorList>
    </citation>
    <scope>NUCLEOTIDE SEQUENCE</scope>
    <source>
        <strain evidence="3">Stoneville</strain>
        <tissue evidence="3">Whole head</tissue>
    </source>
</reference>
<feature type="compositionally biased region" description="Polar residues" evidence="2">
    <location>
        <begin position="186"/>
        <end position="198"/>
    </location>
</feature>
<feature type="compositionally biased region" description="Polar residues" evidence="2">
    <location>
        <begin position="145"/>
        <end position="167"/>
    </location>
</feature>
<feature type="region of interest" description="Disordered" evidence="2">
    <location>
        <begin position="408"/>
        <end position="434"/>
    </location>
</feature>
<dbReference type="AlphaFoldDB" id="A0A8J6HG32"/>
<evidence type="ECO:0000256" key="2">
    <source>
        <dbReference type="SAM" id="MobiDB-lite"/>
    </source>
</evidence>
<dbReference type="PANTHER" id="PTHR45913:SF22">
    <property type="entry name" value="SCAN BOX DOMAIN-CONTAINING PROTEIN"/>
    <property type="match status" value="1"/>
</dbReference>
<accession>A0A8J6HG32</accession>
<feature type="compositionally biased region" description="Basic and acidic residues" evidence="2">
    <location>
        <begin position="74"/>
        <end position="83"/>
    </location>
</feature>
<sequence length="1071" mass="119198">MLCKIQQAVTTLEPGSGKSELGYETAIFFDGRTLRETGRIGSCGNRSDEAEASVNKTTPVPITPRGPVEPFPSTEERSRKEDVVGQPLPTVGAALATHRIQLQIGAKSVAHRERRTNHDKANYHHTSSSRSQVASNSVSGRRSIPTASPDSLISELVSRQTTVETPGSPQPQPARRGRIREDATVPQPSVIPTRTSPGRLSPRAPTASPDSTSARRSQRDRWVPSLCASRGSCRFSRAVRAQRQPLDKSTETTVGGPDHEEPCRCASRIVAQRHRGGCPPGQLRLPGPREARRDVGQPAGRDRPHKIEDDTPRRPKNIRDAKRAGPNTASMLRMKPVSPIREVGPPEGGRVSPGTGCVPVWSGQLSPNFPKQIGGVGRKTSQPGAGKSELGYETAIFFDGRTLRETGRIGSCGSRSDEAEASVNKTTSVPITPRGPVGKDMHIIHFRDNNLQAFVSKFGNWQRKANLENFAMFEHLCTTAEVSEAGIVENLKEEISDHLQFLEIEIQRYFPELSEDEAAVVKNRFHASLDVADVEFLELRNDSTARDLFQEKTLTEFWCAMRRSYPNVALLAFRTVGVVMGREWSHSEAMVFKICSLSLSAAIMRWKSGKPAFAVEDNEDANNSGRNLTETINSLSTVVTDMKKVIEDLIRENKKLRQEIESMKSDKQQAKSADLDMNDMGVDEAMDRIRRANNVIIRGIPEAGVFAQEGQTPQIRTILADLPIPESNKYPADHNKVLCRLRDNAKKQTATLNKKRSNNQMYKVGDTVLLSRGQRPEKFTCEFVGPYVIKAWLANDRYSLRKISAQKTLKCSKDQLGTSLGQRIGPLMILNTYYHKMPLKSSISSASEFPMRNILTIGDPAIVLVFGRGKRKLDLSLELKKFRVGNISPALQGDQAELPKQPCLIRTPGWKMSLNRKEKILRKRLCTLSRPFLLIQCLEDIYRFETLAVARNKFKGFISLAYYNMLHMVVKPEFIVKSDSQILSNRMPCDICVATTVFESDAICLSRKRDHCAFANIQPEVVLPTPLVNCLQILLQHGTVFYADYLLTEGKKLKMAISKTFEKLDSKATGR</sequence>
<evidence type="ECO:0000313" key="4">
    <source>
        <dbReference type="Proteomes" id="UP000719412"/>
    </source>
</evidence>
<feature type="coiled-coil region" evidence="1">
    <location>
        <begin position="639"/>
        <end position="673"/>
    </location>
</feature>
<feature type="region of interest" description="Disordered" evidence="2">
    <location>
        <begin position="119"/>
        <end position="223"/>
    </location>
</feature>